<sequence>MSLFLWEENRLRSNGVNVVHVLSLDKKVQRIASRSSRAAAEELLNRCKGHEQSGLAELKKLCRDKIQEEAEKPADAQQKPPDLSAGLGLQLEDLFAAAGEPATPVLGNKGKPAAETVVEATQSAAASVEPAIEASLATEDCPAPIADAALSPTVKHTPVDAEAPAKQGVVRAEATTPVQAEAASPTSLTPVKVGKPASPTLVRAQAASPGSKNTLEYKVWGSPCKKLKLDKDKGKANSGNPQRQLHEAWHRCRVCKLQKRPSGSEKKSHGAKCHWCQIVTQRFARKYFQGCMMGQNFTQLQLEHIECESTRLREEDLGSSV</sequence>
<dbReference type="EMBL" id="CAUJNA010003747">
    <property type="protein sequence ID" value="CAJ1409011.1"/>
    <property type="molecule type" value="Genomic_DNA"/>
</dbReference>
<evidence type="ECO:0000313" key="3">
    <source>
        <dbReference type="Proteomes" id="UP001178507"/>
    </source>
</evidence>
<organism evidence="2 3">
    <name type="scientific">Effrenium voratum</name>
    <dbReference type="NCBI Taxonomy" id="2562239"/>
    <lineage>
        <taxon>Eukaryota</taxon>
        <taxon>Sar</taxon>
        <taxon>Alveolata</taxon>
        <taxon>Dinophyceae</taxon>
        <taxon>Suessiales</taxon>
        <taxon>Symbiodiniaceae</taxon>
        <taxon>Effrenium</taxon>
    </lineage>
</organism>
<protein>
    <submittedName>
        <fullName evidence="2">Uncharacterized protein</fullName>
    </submittedName>
</protein>
<dbReference type="AlphaFoldDB" id="A0AA36NLE0"/>
<evidence type="ECO:0000313" key="2">
    <source>
        <dbReference type="EMBL" id="CAJ1409011.1"/>
    </source>
</evidence>
<gene>
    <name evidence="2" type="ORF">EVOR1521_LOCUS30215</name>
</gene>
<dbReference type="Proteomes" id="UP001178507">
    <property type="component" value="Unassembled WGS sequence"/>
</dbReference>
<evidence type="ECO:0000256" key="1">
    <source>
        <dbReference type="SAM" id="MobiDB-lite"/>
    </source>
</evidence>
<accession>A0AA36NLE0</accession>
<proteinExistence type="predicted"/>
<keyword evidence="3" id="KW-1185">Reference proteome</keyword>
<reference evidence="2" key="1">
    <citation type="submission" date="2023-08" db="EMBL/GenBank/DDBJ databases">
        <authorList>
            <person name="Chen Y."/>
            <person name="Shah S."/>
            <person name="Dougan E. K."/>
            <person name="Thang M."/>
            <person name="Chan C."/>
        </authorList>
    </citation>
    <scope>NUCLEOTIDE SEQUENCE</scope>
</reference>
<feature type="region of interest" description="Disordered" evidence="1">
    <location>
        <begin position="172"/>
        <end position="192"/>
    </location>
</feature>
<comment type="caution">
    <text evidence="2">The sequence shown here is derived from an EMBL/GenBank/DDBJ whole genome shotgun (WGS) entry which is preliminary data.</text>
</comment>
<name>A0AA36NLE0_9DINO</name>